<evidence type="ECO:0000256" key="6">
    <source>
        <dbReference type="HAMAP-Rule" id="MF_00503"/>
    </source>
</evidence>
<evidence type="ECO:0000313" key="8">
    <source>
        <dbReference type="EMBL" id="ARW67520.1"/>
    </source>
</evidence>
<keyword evidence="8" id="KW-0150">Chloroplast</keyword>
<dbReference type="GO" id="GO:0003735">
    <property type="term" value="F:structural constituent of ribosome"/>
    <property type="evidence" value="ECO:0007669"/>
    <property type="project" value="InterPro"/>
</dbReference>
<dbReference type="GO" id="GO:1990904">
    <property type="term" value="C:ribonucleoprotein complex"/>
    <property type="evidence" value="ECO:0007669"/>
    <property type="project" value="UniProtKB-KW"/>
</dbReference>
<geneLocation type="chloroplast" evidence="8"/>
<name>A0A1Z1MN38_9FLOR</name>
<dbReference type="PANTHER" id="PTHR21368">
    <property type="entry name" value="50S RIBOSOMAL PROTEIN L9"/>
    <property type="match status" value="1"/>
</dbReference>
<comment type="subcellular location">
    <subcellularLocation>
        <location evidence="6">Plastid</location>
        <location evidence="6">Chloroplast</location>
    </subcellularLocation>
</comment>
<dbReference type="InterPro" id="IPR000244">
    <property type="entry name" value="Ribosomal_bL9"/>
</dbReference>
<keyword evidence="5 6" id="KW-0687">Ribonucleoprotein</keyword>
<organism evidence="8">
    <name type="scientific">Thaumatella adunca</name>
    <dbReference type="NCBI Taxonomy" id="2006976"/>
    <lineage>
        <taxon>Eukaryota</taxon>
        <taxon>Rhodophyta</taxon>
        <taxon>Florideophyceae</taxon>
        <taxon>Rhodymeniophycidae</taxon>
        <taxon>Ceramiales</taxon>
        <taxon>Rhodomelaceae</taxon>
        <taxon>Thaumatella</taxon>
    </lineage>
</organism>
<dbReference type="InterPro" id="IPR036791">
    <property type="entry name" value="Ribosomal_bL9_C_sf"/>
</dbReference>
<dbReference type="InterPro" id="IPR020594">
    <property type="entry name" value="Ribosomal_bL9_bac/chp"/>
</dbReference>
<dbReference type="Pfam" id="PF03948">
    <property type="entry name" value="Ribosomal_L9_C"/>
    <property type="match status" value="1"/>
</dbReference>
<dbReference type="RefSeq" id="YP_009398334.1">
    <property type="nucleotide sequence ID" value="NC_035291.1"/>
</dbReference>
<protein>
    <recommendedName>
        <fullName evidence="6">Large ribosomal subunit protein bL9c</fullName>
    </recommendedName>
</protein>
<keyword evidence="8" id="KW-0934">Plastid</keyword>
<dbReference type="InterPro" id="IPR020069">
    <property type="entry name" value="Ribosomal_bL9_C"/>
</dbReference>
<sequence>MTRKINVILIKDNHKKGNKGNIINVSCGYAFNYLIPNKIAELATTKKIKHIKMFEEIKRKNKEANDMANKLVKEKIDNIKKISIYKKKGENNFIFGTITEKDIINWLEKNTTLKINKNQIKIPEIKEIGINYIEIQITSKITSQVILNIIPINI</sequence>
<dbReference type="Gene3D" id="3.10.430.100">
    <property type="entry name" value="Ribosomal protein L9, C-terminal domain"/>
    <property type="match status" value="1"/>
</dbReference>
<reference evidence="8" key="1">
    <citation type="journal article" date="2017" name="J. Phycol.">
        <title>Analysis of chloroplast genomes and a supermatrix inform reclassification of the Rhodomelaceae (Rhodophyta).</title>
        <authorList>
            <person name="Diaz-Tapia P."/>
            <person name="Maggs C.A."/>
            <person name="West J.A."/>
            <person name="Verbruggen H."/>
        </authorList>
    </citation>
    <scope>NUCLEOTIDE SEQUENCE</scope>
    <source>
        <strain evidence="8">PD1388</strain>
    </source>
</reference>
<keyword evidence="4 6" id="KW-0689">Ribosomal protein</keyword>
<dbReference type="PROSITE" id="PS00651">
    <property type="entry name" value="RIBOSOMAL_L9"/>
    <property type="match status" value="1"/>
</dbReference>
<dbReference type="InterPro" id="IPR009027">
    <property type="entry name" value="Ribosomal_bL9/RNase_H1_N"/>
</dbReference>
<feature type="domain" description="Ribosomal protein L9" evidence="7">
    <location>
        <begin position="17"/>
        <end position="44"/>
    </location>
</feature>
<evidence type="ECO:0000256" key="5">
    <source>
        <dbReference type="ARBA" id="ARBA00023274"/>
    </source>
</evidence>
<dbReference type="EMBL" id="MF101447">
    <property type="protein sequence ID" value="ARW67520.1"/>
    <property type="molecule type" value="Genomic_DNA"/>
</dbReference>
<dbReference type="GO" id="GO:0009507">
    <property type="term" value="C:chloroplast"/>
    <property type="evidence" value="ECO:0007669"/>
    <property type="project" value="UniProtKB-SubCell"/>
</dbReference>
<accession>A0A1Z1MN38</accession>
<dbReference type="Pfam" id="PF01281">
    <property type="entry name" value="Ribosomal_L9_N"/>
    <property type="match status" value="1"/>
</dbReference>
<evidence type="ECO:0000256" key="2">
    <source>
        <dbReference type="ARBA" id="ARBA00022730"/>
    </source>
</evidence>
<proteinExistence type="inferred from homology"/>
<gene>
    <name evidence="6 8" type="primary">rpl9</name>
</gene>
<comment type="function">
    <text evidence="6">Binds to the 23S rRNA.</text>
</comment>
<dbReference type="SUPFAM" id="SSF55653">
    <property type="entry name" value="Ribosomal protein L9 C-domain"/>
    <property type="match status" value="1"/>
</dbReference>
<keyword evidence="3 6" id="KW-0694">RNA-binding</keyword>
<evidence type="ECO:0000256" key="3">
    <source>
        <dbReference type="ARBA" id="ARBA00022884"/>
    </source>
</evidence>
<dbReference type="GeneID" id="33360845"/>
<comment type="similarity">
    <text evidence="1 6">Belongs to the bacterial ribosomal protein bL9 family.</text>
</comment>
<dbReference type="AlphaFoldDB" id="A0A1Z1MN38"/>
<dbReference type="InterPro" id="IPR036935">
    <property type="entry name" value="Ribosomal_bL9_N_sf"/>
</dbReference>
<dbReference type="InterPro" id="IPR020070">
    <property type="entry name" value="Ribosomal_bL9_N"/>
</dbReference>
<dbReference type="HAMAP" id="MF_00503">
    <property type="entry name" value="Ribosomal_bL9"/>
    <property type="match status" value="1"/>
</dbReference>
<evidence type="ECO:0000256" key="4">
    <source>
        <dbReference type="ARBA" id="ARBA00022980"/>
    </source>
</evidence>
<dbReference type="GO" id="GO:0005840">
    <property type="term" value="C:ribosome"/>
    <property type="evidence" value="ECO:0007669"/>
    <property type="project" value="UniProtKB-KW"/>
</dbReference>
<keyword evidence="2 6" id="KW-0699">rRNA-binding</keyword>
<dbReference type="Gene3D" id="3.40.5.10">
    <property type="entry name" value="Ribosomal protein L9, N-terminal domain"/>
    <property type="match status" value="1"/>
</dbReference>
<dbReference type="SUPFAM" id="SSF55658">
    <property type="entry name" value="L9 N-domain-like"/>
    <property type="match status" value="1"/>
</dbReference>
<evidence type="ECO:0000256" key="1">
    <source>
        <dbReference type="ARBA" id="ARBA00010605"/>
    </source>
</evidence>
<dbReference type="GO" id="GO:0006412">
    <property type="term" value="P:translation"/>
    <property type="evidence" value="ECO:0007669"/>
    <property type="project" value="UniProtKB-UniRule"/>
</dbReference>
<evidence type="ECO:0000259" key="7">
    <source>
        <dbReference type="PROSITE" id="PS00651"/>
    </source>
</evidence>
<dbReference type="GO" id="GO:0019843">
    <property type="term" value="F:rRNA binding"/>
    <property type="evidence" value="ECO:0007669"/>
    <property type="project" value="UniProtKB-UniRule"/>
</dbReference>
<dbReference type="NCBIfam" id="TIGR00158">
    <property type="entry name" value="L9"/>
    <property type="match status" value="1"/>
</dbReference>